<name>A0A975JW55_9MYCO</name>
<gene>
    <name evidence="1" type="ORF">F6B93_00735</name>
</gene>
<proteinExistence type="predicted"/>
<dbReference type="KEGG" id="mspg:F6B93_00735"/>
<dbReference type="EMBL" id="CP046600">
    <property type="protein sequence ID" value="QUR65798.1"/>
    <property type="molecule type" value="Genomic_DNA"/>
</dbReference>
<evidence type="ECO:0000313" key="1">
    <source>
        <dbReference type="EMBL" id="QUR65798.1"/>
    </source>
</evidence>
<organism evidence="1 2">
    <name type="scientific">Mycobacterium spongiae</name>
    <dbReference type="NCBI Taxonomy" id="886343"/>
    <lineage>
        <taxon>Bacteria</taxon>
        <taxon>Bacillati</taxon>
        <taxon>Actinomycetota</taxon>
        <taxon>Actinomycetes</taxon>
        <taxon>Mycobacteriales</taxon>
        <taxon>Mycobacteriaceae</taxon>
        <taxon>Mycobacterium</taxon>
    </lineage>
</organism>
<keyword evidence="2" id="KW-1185">Reference proteome</keyword>
<dbReference type="AlphaFoldDB" id="A0A975JW55"/>
<dbReference type="Proteomes" id="UP000682202">
    <property type="component" value="Chromosome"/>
</dbReference>
<dbReference type="RefSeq" id="WP_211697198.1">
    <property type="nucleotide sequence ID" value="NZ_CP046600.1"/>
</dbReference>
<accession>A0A975JW55</accession>
<reference evidence="1" key="1">
    <citation type="submission" date="2019-12" db="EMBL/GenBank/DDBJ databases">
        <title>Mycobacterium spongiae sp. nov.</title>
        <authorList>
            <person name="Stinear T."/>
        </authorList>
    </citation>
    <scope>NUCLEOTIDE SEQUENCE</scope>
    <source>
        <strain evidence="1">FSD4b-SM</strain>
    </source>
</reference>
<evidence type="ECO:0000313" key="2">
    <source>
        <dbReference type="Proteomes" id="UP000682202"/>
    </source>
</evidence>
<sequence>MASTQQAETVEVGRNPWSVVVHHPRWRTLELRWLPGGMTDADFKETLELFATLGEQHTPQFMIIDAIEFRHEFGPGVAEWRDEKIIPRYNTAGVEKFAFLVGEGFPGTVESGGQPGVEGPASFPTGWFATRERAYQWLAG</sequence>
<evidence type="ECO:0008006" key="3">
    <source>
        <dbReference type="Google" id="ProtNLM"/>
    </source>
</evidence>
<protein>
    <recommendedName>
        <fullName evidence="3">STAS/SEC14 domain-containing protein</fullName>
    </recommendedName>
</protein>